<accession>A0AAU4K4S8</accession>
<keyword evidence="3 6" id="KW-0479">Metal-binding</keyword>
<feature type="binding site" evidence="6">
    <location>
        <position position="95"/>
    </location>
    <ligand>
        <name>Mg(2+)</name>
        <dbReference type="ChEBI" id="CHEBI:18420"/>
        <label>1</label>
        <note>catalytic</note>
    </ligand>
</feature>
<dbReference type="Proteomes" id="UP001432128">
    <property type="component" value="Chromosome"/>
</dbReference>
<dbReference type="EC" id="3.1.3.25" evidence="2"/>
<dbReference type="PROSITE" id="PS00629">
    <property type="entry name" value="IMP_1"/>
    <property type="match status" value="1"/>
</dbReference>
<evidence type="ECO:0000256" key="4">
    <source>
        <dbReference type="ARBA" id="ARBA00022801"/>
    </source>
</evidence>
<feature type="binding site" evidence="6">
    <location>
        <position position="77"/>
    </location>
    <ligand>
        <name>Mg(2+)</name>
        <dbReference type="ChEBI" id="CHEBI:18420"/>
        <label>1</label>
        <note>catalytic</note>
    </ligand>
</feature>
<reference evidence="7 8" key="1">
    <citation type="submission" date="2022-10" db="EMBL/GenBank/DDBJ databases">
        <title>The complete genomes of actinobacterial strains from the NBC collection.</title>
        <authorList>
            <person name="Joergensen T.S."/>
            <person name="Alvarez Arevalo M."/>
            <person name="Sterndorff E.B."/>
            <person name="Faurdal D."/>
            <person name="Vuksanovic O."/>
            <person name="Mourched A.-S."/>
            <person name="Charusanti P."/>
            <person name="Shaw S."/>
            <person name="Blin K."/>
            <person name="Weber T."/>
        </authorList>
    </citation>
    <scope>NUCLEOTIDE SEQUENCE [LARGE SCALE GENOMIC DNA]</scope>
    <source>
        <strain evidence="7 8">NBC_00319</strain>
    </source>
</reference>
<evidence type="ECO:0000313" key="8">
    <source>
        <dbReference type="Proteomes" id="UP001432128"/>
    </source>
</evidence>
<dbReference type="PANTHER" id="PTHR20854">
    <property type="entry name" value="INOSITOL MONOPHOSPHATASE"/>
    <property type="match status" value="1"/>
</dbReference>
<dbReference type="AlphaFoldDB" id="A0AAU4K4S8"/>
<feature type="binding site" evidence="6">
    <location>
        <position position="224"/>
    </location>
    <ligand>
        <name>Mg(2+)</name>
        <dbReference type="ChEBI" id="CHEBI:18420"/>
        <label>1</label>
        <note>catalytic</note>
    </ligand>
</feature>
<dbReference type="PROSITE" id="PS00630">
    <property type="entry name" value="IMP_2"/>
    <property type="match status" value="1"/>
</dbReference>
<feature type="binding site" evidence="6">
    <location>
        <position position="96"/>
    </location>
    <ligand>
        <name>Mg(2+)</name>
        <dbReference type="ChEBI" id="CHEBI:18420"/>
        <label>1</label>
        <note>catalytic</note>
    </ligand>
</feature>
<dbReference type="Pfam" id="PF00459">
    <property type="entry name" value="Inositol_P"/>
    <property type="match status" value="1"/>
</dbReference>
<evidence type="ECO:0000256" key="3">
    <source>
        <dbReference type="ARBA" id="ARBA00022723"/>
    </source>
</evidence>
<comment type="catalytic activity">
    <reaction evidence="1">
        <text>a myo-inositol phosphate + H2O = myo-inositol + phosphate</text>
        <dbReference type="Rhea" id="RHEA:24056"/>
        <dbReference type="ChEBI" id="CHEBI:15377"/>
        <dbReference type="ChEBI" id="CHEBI:17268"/>
        <dbReference type="ChEBI" id="CHEBI:43474"/>
        <dbReference type="ChEBI" id="CHEBI:84139"/>
        <dbReference type="EC" id="3.1.3.25"/>
    </reaction>
</comment>
<evidence type="ECO:0000256" key="1">
    <source>
        <dbReference type="ARBA" id="ARBA00001033"/>
    </source>
</evidence>
<gene>
    <name evidence="7" type="ORF">OG579_04000</name>
</gene>
<dbReference type="Gene3D" id="3.40.190.80">
    <property type="match status" value="1"/>
</dbReference>
<dbReference type="InterPro" id="IPR020550">
    <property type="entry name" value="Inositol_monophosphatase_CS"/>
</dbReference>
<proteinExistence type="predicted"/>
<dbReference type="GO" id="GO:0007165">
    <property type="term" value="P:signal transduction"/>
    <property type="evidence" value="ECO:0007669"/>
    <property type="project" value="TreeGrafter"/>
</dbReference>
<sequence length="279" mass="28812">MASTVVGTLPADLDPPRLLSIAADLLDEITPRFVEGLGAPSAVDKGGNDFATELDLELERLLSARLSDATGIAVHGEEYGGPDVTSGTVWVVDPIDGTANYSAGLPLAGTLVALLHDGAPVLGLTWLPLFDRRYAAFVDGPVVCNGEELPPLRTTRLEDSMIAFGAFNVDSRGRYPGQWRVDILGQLSRRVSRLRLLGSTGIDMALCAAGNIGGAVCFGHHAWDNAAGAALVLAAGGEVTDLAGAPWTVSSPSMLVGAPGVHAELASIIAEVGPPEGRS</sequence>
<dbReference type="InterPro" id="IPR000760">
    <property type="entry name" value="Inositol_monophosphatase-like"/>
</dbReference>
<dbReference type="GO" id="GO:0006020">
    <property type="term" value="P:inositol metabolic process"/>
    <property type="evidence" value="ECO:0007669"/>
    <property type="project" value="TreeGrafter"/>
</dbReference>
<dbReference type="KEGG" id="whr:OG579_04000"/>
<evidence type="ECO:0000256" key="2">
    <source>
        <dbReference type="ARBA" id="ARBA00013106"/>
    </source>
</evidence>
<dbReference type="Gene3D" id="3.30.540.10">
    <property type="entry name" value="Fructose-1,6-Bisphosphatase, subunit A, domain 1"/>
    <property type="match status" value="1"/>
</dbReference>
<dbReference type="PRINTS" id="PR00377">
    <property type="entry name" value="IMPHPHTASES"/>
</dbReference>
<evidence type="ECO:0000256" key="6">
    <source>
        <dbReference type="PIRSR" id="PIRSR600760-2"/>
    </source>
</evidence>
<dbReference type="RefSeq" id="WP_328858175.1">
    <property type="nucleotide sequence ID" value="NZ_CP108021.1"/>
</dbReference>
<keyword evidence="5 6" id="KW-0460">Magnesium</keyword>
<dbReference type="CDD" id="cd01637">
    <property type="entry name" value="IMPase_like"/>
    <property type="match status" value="1"/>
</dbReference>
<dbReference type="GO" id="GO:0046872">
    <property type="term" value="F:metal ion binding"/>
    <property type="evidence" value="ECO:0007669"/>
    <property type="project" value="UniProtKB-KW"/>
</dbReference>
<organism evidence="7 8">
    <name type="scientific">Williamsia herbipolensis</name>
    <dbReference type="NCBI Taxonomy" id="1603258"/>
    <lineage>
        <taxon>Bacteria</taxon>
        <taxon>Bacillati</taxon>
        <taxon>Actinomycetota</taxon>
        <taxon>Actinomycetes</taxon>
        <taxon>Mycobacteriales</taxon>
        <taxon>Nocardiaceae</taxon>
        <taxon>Williamsia</taxon>
    </lineage>
</organism>
<dbReference type="EMBL" id="CP108021">
    <property type="protein sequence ID" value="WUM20989.1"/>
    <property type="molecule type" value="Genomic_DNA"/>
</dbReference>
<dbReference type="SUPFAM" id="SSF56655">
    <property type="entry name" value="Carbohydrate phosphatase"/>
    <property type="match status" value="1"/>
</dbReference>
<keyword evidence="8" id="KW-1185">Reference proteome</keyword>
<feature type="binding site" evidence="6">
    <location>
        <position position="93"/>
    </location>
    <ligand>
        <name>Mg(2+)</name>
        <dbReference type="ChEBI" id="CHEBI:18420"/>
        <label>2</label>
    </ligand>
</feature>
<dbReference type="GO" id="GO:0008934">
    <property type="term" value="F:inositol monophosphate 1-phosphatase activity"/>
    <property type="evidence" value="ECO:0007669"/>
    <property type="project" value="TreeGrafter"/>
</dbReference>
<evidence type="ECO:0000313" key="7">
    <source>
        <dbReference type="EMBL" id="WUM20989.1"/>
    </source>
</evidence>
<name>A0AAU4K4S8_9NOCA</name>
<dbReference type="InterPro" id="IPR020583">
    <property type="entry name" value="Inositol_monoP_metal-BS"/>
</dbReference>
<evidence type="ECO:0000256" key="5">
    <source>
        <dbReference type="ARBA" id="ARBA00022842"/>
    </source>
</evidence>
<dbReference type="GO" id="GO:0046854">
    <property type="term" value="P:phosphatidylinositol phosphate biosynthetic process"/>
    <property type="evidence" value="ECO:0007669"/>
    <property type="project" value="InterPro"/>
</dbReference>
<protein>
    <recommendedName>
        <fullName evidence="2">inositol-phosphate phosphatase</fullName>
        <ecNumber evidence="2">3.1.3.25</ecNumber>
    </recommendedName>
</protein>
<comment type="cofactor">
    <cofactor evidence="6">
        <name>Mg(2+)</name>
        <dbReference type="ChEBI" id="CHEBI:18420"/>
    </cofactor>
</comment>
<dbReference type="PANTHER" id="PTHR20854:SF4">
    <property type="entry name" value="INOSITOL-1-MONOPHOSPHATASE-RELATED"/>
    <property type="match status" value="1"/>
</dbReference>
<keyword evidence="4" id="KW-0378">Hydrolase</keyword>